<protein>
    <submittedName>
        <fullName evidence="1">FAD dependent oxidoreductase</fullName>
    </submittedName>
</protein>
<reference evidence="1" key="1">
    <citation type="submission" date="2021-05" db="EMBL/GenBank/DDBJ databases">
        <title>Comparative genomics of three Colletotrichum scovillei strains and genetic complementation revealed genes involved fungal growth and virulence on chili pepper.</title>
        <authorList>
            <person name="Hsieh D.-K."/>
            <person name="Chuang S.-C."/>
            <person name="Chen C.-Y."/>
            <person name="Chao Y.-T."/>
            <person name="Lu M.-Y.J."/>
            <person name="Lee M.-H."/>
            <person name="Shih M.-C."/>
        </authorList>
    </citation>
    <scope>NUCLEOTIDE SEQUENCE</scope>
    <source>
        <strain evidence="1">Coll-153</strain>
    </source>
</reference>
<organism evidence="1 2">
    <name type="scientific">Colletotrichum scovillei</name>
    <dbReference type="NCBI Taxonomy" id="1209932"/>
    <lineage>
        <taxon>Eukaryota</taxon>
        <taxon>Fungi</taxon>
        <taxon>Dikarya</taxon>
        <taxon>Ascomycota</taxon>
        <taxon>Pezizomycotina</taxon>
        <taxon>Sordariomycetes</taxon>
        <taxon>Hypocreomycetidae</taxon>
        <taxon>Glomerellales</taxon>
        <taxon>Glomerellaceae</taxon>
        <taxon>Colletotrichum</taxon>
        <taxon>Colletotrichum acutatum species complex</taxon>
    </lineage>
</organism>
<dbReference type="EMBL" id="JAESDN010000002">
    <property type="protein sequence ID" value="KAG7055025.1"/>
    <property type="molecule type" value="Genomic_DNA"/>
</dbReference>
<sequence length="236" mass="25002">MLEACDGRRGLDVEGDTLLAVVAINLVDSKPPQQILKDPRHELVGPHARRLLLHDGAGGVRDPEVCELLRVRDEAREGREAGRQRGDLLAGGVDQVGRQKGVDAAEGDPVAGDGVAGDEVAEMGVVCELKGCDGRVWVVGYRLAVAAVLDGQNNPLSLPTSAGTSPLQQLLGSERTRDAAADDDDVRGRRQVSCGPVAEQRLGWLAVPVRRRALGRGQVGLARLESFACHCFAVEG</sequence>
<proteinExistence type="predicted"/>
<accession>A0A9P7RD43</accession>
<dbReference type="AlphaFoldDB" id="A0A9P7RD43"/>
<comment type="caution">
    <text evidence="1">The sequence shown here is derived from an EMBL/GenBank/DDBJ whole genome shotgun (WGS) entry which is preliminary data.</text>
</comment>
<gene>
    <name evidence="1" type="ORF">JMJ77_007494</name>
</gene>
<name>A0A9P7RD43_9PEZI</name>
<evidence type="ECO:0000313" key="2">
    <source>
        <dbReference type="Proteomes" id="UP000699042"/>
    </source>
</evidence>
<dbReference type="Proteomes" id="UP000699042">
    <property type="component" value="Unassembled WGS sequence"/>
</dbReference>
<evidence type="ECO:0000313" key="1">
    <source>
        <dbReference type="EMBL" id="KAG7055025.1"/>
    </source>
</evidence>
<keyword evidence="2" id="KW-1185">Reference proteome</keyword>